<keyword evidence="2 5" id="KW-0349">Heme</keyword>
<dbReference type="Proteomes" id="UP000199301">
    <property type="component" value="Unassembled WGS sequence"/>
</dbReference>
<gene>
    <name evidence="6" type="ORF">SAMN04489718_0318</name>
</gene>
<dbReference type="AlphaFoldDB" id="A0A1H0Y9Q5"/>
<keyword evidence="7" id="KW-1185">Reference proteome</keyword>
<dbReference type="CDD" id="cd00454">
    <property type="entry name" value="TrHb1_N"/>
    <property type="match status" value="1"/>
</dbReference>
<dbReference type="GO" id="GO:0046872">
    <property type="term" value="F:metal ion binding"/>
    <property type="evidence" value="ECO:0007669"/>
    <property type="project" value="UniProtKB-KW"/>
</dbReference>
<dbReference type="InterPro" id="IPR012292">
    <property type="entry name" value="Globin/Proto"/>
</dbReference>
<proteinExistence type="predicted"/>
<dbReference type="SUPFAM" id="SSF46458">
    <property type="entry name" value="Globin-like"/>
    <property type="match status" value="1"/>
</dbReference>
<dbReference type="STRING" id="995062.SAMN04489718_0318"/>
<evidence type="ECO:0000256" key="1">
    <source>
        <dbReference type="ARBA" id="ARBA00022448"/>
    </source>
</evidence>
<sequence>MRTVLEQMGGEGVVSDVVTRFYEKALSEPRLAGYFHGTNIHLLREHQTRLFTAALRGEPATTGREEPSTPDPGIHYDEYGLVIGCLADALRDSAVSEDSLSEILFAVAPLARDVITVPAVAR</sequence>
<dbReference type="Gene3D" id="1.10.490.10">
    <property type="entry name" value="Globins"/>
    <property type="match status" value="1"/>
</dbReference>
<keyword evidence="4 5" id="KW-0408">Iron</keyword>
<keyword evidence="1" id="KW-0813">Transport</keyword>
<evidence type="ECO:0000256" key="3">
    <source>
        <dbReference type="ARBA" id="ARBA00022723"/>
    </source>
</evidence>
<evidence type="ECO:0000313" key="7">
    <source>
        <dbReference type="Proteomes" id="UP000199301"/>
    </source>
</evidence>
<dbReference type="GO" id="GO:0019825">
    <property type="term" value="F:oxygen binding"/>
    <property type="evidence" value="ECO:0007669"/>
    <property type="project" value="InterPro"/>
</dbReference>
<dbReference type="InterPro" id="IPR001486">
    <property type="entry name" value="Hemoglobin_trunc"/>
</dbReference>
<name>A0A1H0Y9Q5_9ACTN</name>
<organism evidence="6 7">
    <name type="scientific">Actinopolyspora saharensis</name>
    <dbReference type="NCBI Taxonomy" id="995062"/>
    <lineage>
        <taxon>Bacteria</taxon>
        <taxon>Bacillati</taxon>
        <taxon>Actinomycetota</taxon>
        <taxon>Actinomycetes</taxon>
        <taxon>Actinopolysporales</taxon>
        <taxon>Actinopolysporaceae</taxon>
        <taxon>Actinopolyspora</taxon>
    </lineage>
</organism>
<evidence type="ECO:0000256" key="2">
    <source>
        <dbReference type="ARBA" id="ARBA00022617"/>
    </source>
</evidence>
<dbReference type="RefSeq" id="WP_092520551.1">
    <property type="nucleotide sequence ID" value="NZ_FNKO01000001.1"/>
</dbReference>
<evidence type="ECO:0000256" key="4">
    <source>
        <dbReference type="ARBA" id="ARBA00023004"/>
    </source>
</evidence>
<dbReference type="OrthoDB" id="9798157at2"/>
<keyword evidence="3 5" id="KW-0479">Metal-binding</keyword>
<reference evidence="7" key="1">
    <citation type="submission" date="2016-10" db="EMBL/GenBank/DDBJ databases">
        <authorList>
            <person name="Varghese N."/>
            <person name="Submissions S."/>
        </authorList>
    </citation>
    <scope>NUCLEOTIDE SEQUENCE [LARGE SCALE GENOMIC DNA]</scope>
    <source>
        <strain evidence="7">DSM 45459</strain>
    </source>
</reference>
<dbReference type="Pfam" id="PF01152">
    <property type="entry name" value="Bac_globin"/>
    <property type="match status" value="1"/>
</dbReference>
<accession>A0A1H0Y9Q5</accession>
<dbReference type="InterPro" id="IPR009050">
    <property type="entry name" value="Globin-like_sf"/>
</dbReference>
<dbReference type="GO" id="GO:0020037">
    <property type="term" value="F:heme binding"/>
    <property type="evidence" value="ECO:0007669"/>
    <property type="project" value="InterPro"/>
</dbReference>
<dbReference type="EMBL" id="FNKO01000001">
    <property type="protein sequence ID" value="SDQ11915.1"/>
    <property type="molecule type" value="Genomic_DNA"/>
</dbReference>
<feature type="binding site" description="distal binding residue" evidence="5">
    <location>
        <position position="46"/>
    </location>
    <ligand>
        <name>heme</name>
        <dbReference type="ChEBI" id="CHEBI:30413"/>
    </ligand>
    <ligandPart>
        <name>Fe</name>
        <dbReference type="ChEBI" id="CHEBI:18248"/>
    </ligandPart>
</feature>
<evidence type="ECO:0000256" key="5">
    <source>
        <dbReference type="PIRSR" id="PIRSR601486-1"/>
    </source>
</evidence>
<evidence type="ECO:0000313" key="6">
    <source>
        <dbReference type="EMBL" id="SDQ11915.1"/>
    </source>
</evidence>
<protein>
    <submittedName>
        <fullName evidence="6">Hemoglobin</fullName>
    </submittedName>
</protein>